<gene>
    <name evidence="1" type="ORF">NQ519_05310</name>
</gene>
<evidence type="ECO:0000313" key="1">
    <source>
        <dbReference type="EMBL" id="UWN66760.1"/>
    </source>
</evidence>
<accession>A0ABY5VAW5</accession>
<name>A0ABY5VAW5_9BACT</name>
<protein>
    <submittedName>
        <fullName evidence="1">DUF4988 domain-containing protein</fullName>
    </submittedName>
</protein>
<keyword evidence="2" id="KW-1185">Reference proteome</keyword>
<evidence type="ECO:0000313" key="2">
    <source>
        <dbReference type="Proteomes" id="UP001058267"/>
    </source>
</evidence>
<reference evidence="1" key="1">
    <citation type="journal article" date="2022" name="Cell">
        <title>Design, construction, and in vivo augmentation of a complex gut microbiome.</title>
        <authorList>
            <person name="Cheng A.G."/>
            <person name="Ho P.Y."/>
            <person name="Aranda-Diaz A."/>
            <person name="Jain S."/>
            <person name="Yu F.B."/>
            <person name="Meng X."/>
            <person name="Wang M."/>
            <person name="Iakiviak M."/>
            <person name="Nagashima K."/>
            <person name="Zhao A."/>
            <person name="Murugkar P."/>
            <person name="Patil A."/>
            <person name="Atabakhsh K."/>
            <person name="Weakley A."/>
            <person name="Yan J."/>
            <person name="Brumbaugh A.R."/>
            <person name="Higginbottom S."/>
            <person name="Dimas A."/>
            <person name="Shiver A.L."/>
            <person name="Deutschbauer A."/>
            <person name="Neff N."/>
            <person name="Sonnenburg J.L."/>
            <person name="Huang K.C."/>
            <person name="Fischbach M.A."/>
        </authorList>
    </citation>
    <scope>NUCLEOTIDE SEQUENCE</scope>
    <source>
        <strain evidence="1">JC50</strain>
    </source>
</reference>
<dbReference type="Proteomes" id="UP001058267">
    <property type="component" value="Chromosome"/>
</dbReference>
<organism evidence="1 2">
    <name type="scientific">Alistipes senegalensis JC50</name>
    <dbReference type="NCBI Taxonomy" id="1033732"/>
    <lineage>
        <taxon>Bacteria</taxon>
        <taxon>Pseudomonadati</taxon>
        <taxon>Bacteroidota</taxon>
        <taxon>Bacteroidia</taxon>
        <taxon>Bacteroidales</taxon>
        <taxon>Rikenellaceae</taxon>
        <taxon>Alistipes</taxon>
    </lineage>
</organism>
<sequence>MENGYWYVSYDNEQTWKQLGKATGEGDSIFKSVSQDEYNVYFTLTSSEQIILPKKTYLSIRFSEGTSLTFQLDETKTFEYSIQSRDGKNVIKAEMMNDDGQYTVRMIPLSHNSGKIEISAKIPTKNRVIVYVSDGKIQLWKPLMCR</sequence>
<proteinExistence type="predicted"/>
<dbReference type="RefSeq" id="WP_083871217.1">
    <property type="nucleotide sequence ID" value="NZ_CP102252.1"/>
</dbReference>
<dbReference type="EMBL" id="CP102252">
    <property type="protein sequence ID" value="UWN66760.1"/>
    <property type="molecule type" value="Genomic_DNA"/>
</dbReference>